<gene>
    <name evidence="3" type="ORF">PACLA_8A052742</name>
</gene>
<keyword evidence="4" id="KW-1185">Reference proteome</keyword>
<evidence type="ECO:0000256" key="2">
    <source>
        <dbReference type="SAM" id="SignalP"/>
    </source>
</evidence>
<evidence type="ECO:0000313" key="4">
    <source>
        <dbReference type="Proteomes" id="UP001152795"/>
    </source>
</evidence>
<dbReference type="Proteomes" id="UP001152795">
    <property type="component" value="Unassembled WGS sequence"/>
</dbReference>
<keyword evidence="2" id="KW-0732">Signal</keyword>
<organism evidence="3 4">
    <name type="scientific">Paramuricea clavata</name>
    <name type="common">Red gorgonian</name>
    <name type="synonym">Violescent sea-whip</name>
    <dbReference type="NCBI Taxonomy" id="317549"/>
    <lineage>
        <taxon>Eukaryota</taxon>
        <taxon>Metazoa</taxon>
        <taxon>Cnidaria</taxon>
        <taxon>Anthozoa</taxon>
        <taxon>Octocorallia</taxon>
        <taxon>Malacalcyonacea</taxon>
        <taxon>Plexauridae</taxon>
        <taxon>Paramuricea</taxon>
    </lineage>
</organism>
<comment type="caution">
    <text evidence="3">The sequence shown here is derived from an EMBL/GenBank/DDBJ whole genome shotgun (WGS) entry which is preliminary data.</text>
</comment>
<proteinExistence type="predicted"/>
<protein>
    <submittedName>
        <fullName evidence="3">---NA</fullName>
    </submittedName>
</protein>
<name>A0A6S7H4G1_PARCT</name>
<feature type="compositionally biased region" description="Basic and acidic residues" evidence="1">
    <location>
        <begin position="144"/>
        <end position="159"/>
    </location>
</feature>
<evidence type="ECO:0000313" key="3">
    <source>
        <dbReference type="EMBL" id="CAB3997752.1"/>
    </source>
</evidence>
<feature type="chain" id="PRO_5043803511" evidence="2">
    <location>
        <begin position="19"/>
        <end position="177"/>
    </location>
</feature>
<feature type="compositionally biased region" description="Acidic residues" evidence="1">
    <location>
        <begin position="122"/>
        <end position="143"/>
    </location>
</feature>
<dbReference type="InterPro" id="IPR016024">
    <property type="entry name" value="ARM-type_fold"/>
</dbReference>
<sequence>MDLVKCLLLVIILNYVSTEPSHSDKHEDAFHSILETLKLNNTLLRLQDVNVILTKLGLIHDCSNATKHKCVTAESLFKIFNISTTSSVNEEEFSKFAPIIVYALLPNEQHSQDHTEDGDHDEHDDDDHDQDHDGDLDDDENDGDHDKHDDDHDDHDNEKQITQNVDVYKEFLERYET</sequence>
<feature type="compositionally biased region" description="Basic and acidic residues" evidence="1">
    <location>
        <begin position="110"/>
        <end position="121"/>
    </location>
</feature>
<accession>A0A6S7H4G1</accession>
<evidence type="ECO:0000256" key="1">
    <source>
        <dbReference type="SAM" id="MobiDB-lite"/>
    </source>
</evidence>
<feature type="signal peptide" evidence="2">
    <location>
        <begin position="1"/>
        <end position="18"/>
    </location>
</feature>
<feature type="region of interest" description="Disordered" evidence="1">
    <location>
        <begin position="110"/>
        <end position="177"/>
    </location>
</feature>
<feature type="compositionally biased region" description="Basic and acidic residues" evidence="1">
    <location>
        <begin position="167"/>
        <end position="177"/>
    </location>
</feature>
<dbReference type="AlphaFoldDB" id="A0A6S7H4G1"/>
<dbReference type="EMBL" id="CACRXK020003176">
    <property type="protein sequence ID" value="CAB3997752.1"/>
    <property type="molecule type" value="Genomic_DNA"/>
</dbReference>
<dbReference type="SUPFAM" id="SSF48371">
    <property type="entry name" value="ARM repeat"/>
    <property type="match status" value="1"/>
</dbReference>
<feature type="non-terminal residue" evidence="3">
    <location>
        <position position="1"/>
    </location>
</feature>
<reference evidence="3" key="1">
    <citation type="submission" date="2020-04" db="EMBL/GenBank/DDBJ databases">
        <authorList>
            <person name="Alioto T."/>
            <person name="Alioto T."/>
            <person name="Gomez Garrido J."/>
        </authorList>
    </citation>
    <scope>NUCLEOTIDE SEQUENCE</scope>
    <source>
        <strain evidence="3">A484AB</strain>
    </source>
</reference>